<gene>
    <name evidence="1" type="ORF">METZ01_LOCUS461696</name>
</gene>
<evidence type="ECO:0000313" key="1">
    <source>
        <dbReference type="EMBL" id="SVE08842.1"/>
    </source>
</evidence>
<dbReference type="EMBL" id="UINC01193293">
    <property type="protein sequence ID" value="SVE08842.1"/>
    <property type="molecule type" value="Genomic_DNA"/>
</dbReference>
<sequence>MGLFDTGTLGGGNSCGNVFELGFTIGAHEHFLAWVFINRLLEQLTDLLEIHSLCSDHITAVLFHVDDNDLGSGTQCLAWRIRWQSHIVIPTSLTNLLNVTLKLRKRLANEQSLIGHHFPADVRFRML</sequence>
<dbReference type="AlphaFoldDB" id="A0A383AM62"/>
<organism evidence="1">
    <name type="scientific">marine metagenome</name>
    <dbReference type="NCBI Taxonomy" id="408172"/>
    <lineage>
        <taxon>unclassified sequences</taxon>
        <taxon>metagenomes</taxon>
        <taxon>ecological metagenomes</taxon>
    </lineage>
</organism>
<reference evidence="1" key="1">
    <citation type="submission" date="2018-05" db="EMBL/GenBank/DDBJ databases">
        <authorList>
            <person name="Lanie J.A."/>
            <person name="Ng W.-L."/>
            <person name="Kazmierczak K.M."/>
            <person name="Andrzejewski T.M."/>
            <person name="Davidsen T.M."/>
            <person name="Wayne K.J."/>
            <person name="Tettelin H."/>
            <person name="Glass J.I."/>
            <person name="Rusch D."/>
            <person name="Podicherti R."/>
            <person name="Tsui H.-C.T."/>
            <person name="Winkler M.E."/>
        </authorList>
    </citation>
    <scope>NUCLEOTIDE SEQUENCE</scope>
</reference>
<proteinExistence type="predicted"/>
<accession>A0A383AM62</accession>
<feature type="non-terminal residue" evidence="1">
    <location>
        <position position="127"/>
    </location>
</feature>
<protein>
    <submittedName>
        <fullName evidence="1">Uncharacterized protein</fullName>
    </submittedName>
</protein>
<name>A0A383AM62_9ZZZZ</name>